<name>A0A382JKU6_9ZZZZ</name>
<accession>A0A382JKU6</accession>
<organism evidence="1">
    <name type="scientific">marine metagenome</name>
    <dbReference type="NCBI Taxonomy" id="408172"/>
    <lineage>
        <taxon>unclassified sequences</taxon>
        <taxon>metagenomes</taxon>
        <taxon>ecological metagenomes</taxon>
    </lineage>
</organism>
<sequence>MENKFQIKWETIEDPKTQPRSLRKIKTLDFAEFKNNVLSQEQAFVDDLVDSLYAGDAYIIKNAFSTEYLTELISKAHKYGKESESTFHPMVENCPDFNRIVDEDITKKYSIETVRKSHYFFPWNEDPLNLFEPVNERWRIFKFLGGFQLDEYEKNTPIDGVVDRIQICKYPAGGGKLNFHYDPYANQRVIIGAMMSKRGKDYSSGGFYCVNTKREKVDFEEWLDVGDMVCSYPTVVHGVEPVDSDKPRDWSSIEGRWFLGLYSNDSNHIQKRQTTVPLTSLEEYIH</sequence>
<dbReference type="EMBL" id="UINC01074830">
    <property type="protein sequence ID" value="SVC12416.1"/>
    <property type="molecule type" value="Genomic_DNA"/>
</dbReference>
<dbReference type="AlphaFoldDB" id="A0A382JKU6"/>
<evidence type="ECO:0008006" key="2">
    <source>
        <dbReference type="Google" id="ProtNLM"/>
    </source>
</evidence>
<gene>
    <name evidence="1" type="ORF">METZ01_LOCUS265270</name>
</gene>
<proteinExistence type="predicted"/>
<dbReference type="Gene3D" id="2.60.120.620">
    <property type="entry name" value="q2cbj1_9rhob like domain"/>
    <property type="match status" value="1"/>
</dbReference>
<protein>
    <recommendedName>
        <fullName evidence="2">Fe2OG dioxygenase domain-containing protein</fullName>
    </recommendedName>
</protein>
<reference evidence="1" key="1">
    <citation type="submission" date="2018-05" db="EMBL/GenBank/DDBJ databases">
        <authorList>
            <person name="Lanie J.A."/>
            <person name="Ng W.-L."/>
            <person name="Kazmierczak K.M."/>
            <person name="Andrzejewski T.M."/>
            <person name="Davidsen T.M."/>
            <person name="Wayne K.J."/>
            <person name="Tettelin H."/>
            <person name="Glass J.I."/>
            <person name="Rusch D."/>
            <person name="Podicherti R."/>
            <person name="Tsui H.-C.T."/>
            <person name="Winkler M.E."/>
        </authorList>
    </citation>
    <scope>NUCLEOTIDE SEQUENCE</scope>
</reference>
<evidence type="ECO:0000313" key="1">
    <source>
        <dbReference type="EMBL" id="SVC12416.1"/>
    </source>
</evidence>